<dbReference type="Pfam" id="PF00005">
    <property type="entry name" value="ABC_tran"/>
    <property type="match status" value="2"/>
</dbReference>
<reference evidence="6 7" key="1">
    <citation type="submission" date="2017-12" db="EMBL/GenBank/DDBJ databases">
        <title>Genomes of bacteria within cyanobacterial aggregates.</title>
        <authorList>
            <person name="Cai H."/>
        </authorList>
    </citation>
    <scope>NUCLEOTIDE SEQUENCE [LARGE SCALE GENOMIC DNA]</scope>
    <source>
        <strain evidence="6 7">TH16</strain>
    </source>
</reference>
<organism evidence="6 7">
    <name type="scientific">Niveispirillum cyanobacteriorum</name>
    <dbReference type="NCBI Taxonomy" id="1612173"/>
    <lineage>
        <taxon>Bacteria</taxon>
        <taxon>Pseudomonadati</taxon>
        <taxon>Pseudomonadota</taxon>
        <taxon>Alphaproteobacteria</taxon>
        <taxon>Rhodospirillales</taxon>
        <taxon>Azospirillaceae</taxon>
        <taxon>Niveispirillum</taxon>
    </lineage>
</organism>
<dbReference type="GO" id="GO:0016887">
    <property type="term" value="F:ATP hydrolysis activity"/>
    <property type="evidence" value="ECO:0007669"/>
    <property type="project" value="InterPro"/>
</dbReference>
<evidence type="ECO:0000256" key="5">
    <source>
        <dbReference type="ARBA" id="ARBA00022840"/>
    </source>
</evidence>
<dbReference type="InterPro" id="IPR017871">
    <property type="entry name" value="ABC_transporter-like_CS"/>
</dbReference>
<dbReference type="PROSITE" id="PS50893">
    <property type="entry name" value="ABC_TRANSPORTER_2"/>
    <property type="match status" value="2"/>
</dbReference>
<dbReference type="NCBIfam" id="NF008453">
    <property type="entry name" value="PRK11308.1"/>
    <property type="match status" value="2"/>
</dbReference>
<dbReference type="SMART" id="SM00382">
    <property type="entry name" value="AAA"/>
    <property type="match status" value="2"/>
</dbReference>
<dbReference type="GO" id="GO:0005524">
    <property type="term" value="F:ATP binding"/>
    <property type="evidence" value="ECO:0007669"/>
    <property type="project" value="UniProtKB-KW"/>
</dbReference>
<dbReference type="OrthoDB" id="9802264at2"/>
<dbReference type="PANTHER" id="PTHR43776">
    <property type="entry name" value="TRANSPORT ATP-BINDING PROTEIN"/>
    <property type="match status" value="1"/>
</dbReference>
<dbReference type="KEGG" id="ncb:C0V82_01305"/>
<keyword evidence="5 6" id="KW-0067">ATP-binding</keyword>
<dbReference type="InterPro" id="IPR003593">
    <property type="entry name" value="AAA+_ATPase"/>
</dbReference>
<accession>A0A2K9NEM0</accession>
<sequence>MTTSLLSIEGLRIGFAGSDRLAVNGIDLAIAPGERLGVVGESGSGKTLLARAILGLLPPGAQRRAGRILFNGQDLTTLSPAALRHVRGRHIGMVFQEPMVSLNPALTIGRQLGEGLILHEGLSAAEVRRRSVEMLDAFRMVDAAACLDKYPHEFSGGMRQRIMIASALLLRPALLIADEPTTALDVIVQKQVLDLTLAACRELGTALLLITHDLGVVADCCERVLVMRHGDPVTQGPVDTVLLRPSDPYTRQLLHSLPRRQGVETALPTTTPPLLSIKDLRVAYPARRHGLFRRPTARPALHGIDLSLARGETLALVGESGSGKTTLGRAILGLAPVAGGHVTLDGRSIATLSAPERRSLARRVQMVFQDPFSSLDPRWRIARIVGEGLTGVTAAERATRVAAALSDVGLGDGFADRFPHELSGGQRQRVAIARAIIMKPDLIVADEPVSALDVTVQAQVLALLKDLQRRHGFSYLFISHHLGVVEQVADRVMVLYRGHVVEEGARDDLFDRPTHPYTRRLMAAVPEILPDGDGFRAGHRPLPDPVPLPGLTPVEQGGVLTPLQGGHRVRCAAP</sequence>
<dbReference type="AlphaFoldDB" id="A0A2K9NEM0"/>
<gene>
    <name evidence="6" type="ORF">C0V82_01305</name>
</gene>
<dbReference type="Gene3D" id="3.40.50.300">
    <property type="entry name" value="P-loop containing nucleotide triphosphate hydrolases"/>
    <property type="match status" value="2"/>
</dbReference>
<dbReference type="GO" id="GO:0015833">
    <property type="term" value="P:peptide transport"/>
    <property type="evidence" value="ECO:0007669"/>
    <property type="project" value="InterPro"/>
</dbReference>
<evidence type="ECO:0000313" key="7">
    <source>
        <dbReference type="Proteomes" id="UP000234752"/>
    </source>
</evidence>
<dbReference type="EMBL" id="CP025611">
    <property type="protein sequence ID" value="AUN31580.1"/>
    <property type="molecule type" value="Genomic_DNA"/>
</dbReference>
<dbReference type="FunFam" id="3.40.50.300:FF:000016">
    <property type="entry name" value="Oligopeptide ABC transporter ATP-binding component"/>
    <property type="match status" value="1"/>
</dbReference>
<evidence type="ECO:0000256" key="2">
    <source>
        <dbReference type="ARBA" id="ARBA00005417"/>
    </source>
</evidence>
<dbReference type="SUPFAM" id="SSF52540">
    <property type="entry name" value="P-loop containing nucleoside triphosphate hydrolases"/>
    <property type="match status" value="2"/>
</dbReference>
<comment type="similarity">
    <text evidence="2">Belongs to the ABC transporter superfamily.</text>
</comment>
<dbReference type="NCBIfam" id="NF007739">
    <property type="entry name" value="PRK10419.1"/>
    <property type="match status" value="2"/>
</dbReference>
<evidence type="ECO:0000256" key="1">
    <source>
        <dbReference type="ARBA" id="ARBA00004417"/>
    </source>
</evidence>
<dbReference type="RefSeq" id="WP_102113152.1">
    <property type="nucleotide sequence ID" value="NZ_BMGN01000004.1"/>
</dbReference>
<dbReference type="GO" id="GO:0005886">
    <property type="term" value="C:plasma membrane"/>
    <property type="evidence" value="ECO:0007669"/>
    <property type="project" value="UniProtKB-SubCell"/>
</dbReference>
<keyword evidence="3" id="KW-0813">Transport</keyword>
<proteinExistence type="inferred from homology"/>
<dbReference type="PROSITE" id="PS00211">
    <property type="entry name" value="ABC_TRANSPORTER_1"/>
    <property type="match status" value="2"/>
</dbReference>
<dbReference type="InterPro" id="IPR050319">
    <property type="entry name" value="ABC_transp_ATP-bind"/>
</dbReference>
<comment type="subcellular location">
    <subcellularLocation>
        <location evidence="1">Cell inner membrane</location>
        <topology evidence="1">Peripheral membrane protein</topology>
    </subcellularLocation>
</comment>
<dbReference type="InterPro" id="IPR013563">
    <property type="entry name" value="Oligopep_ABC_C"/>
</dbReference>
<dbReference type="GO" id="GO:0055085">
    <property type="term" value="P:transmembrane transport"/>
    <property type="evidence" value="ECO:0007669"/>
    <property type="project" value="UniProtKB-ARBA"/>
</dbReference>
<keyword evidence="7" id="KW-1185">Reference proteome</keyword>
<dbReference type="Proteomes" id="UP000234752">
    <property type="component" value="Chromosome eg_1"/>
</dbReference>
<evidence type="ECO:0000313" key="6">
    <source>
        <dbReference type="EMBL" id="AUN31580.1"/>
    </source>
</evidence>
<dbReference type="PANTHER" id="PTHR43776:SF7">
    <property type="entry name" value="D,D-DIPEPTIDE TRANSPORT ATP-BINDING PROTEIN DDPF-RELATED"/>
    <property type="match status" value="1"/>
</dbReference>
<dbReference type="InterPro" id="IPR003439">
    <property type="entry name" value="ABC_transporter-like_ATP-bd"/>
</dbReference>
<evidence type="ECO:0000256" key="4">
    <source>
        <dbReference type="ARBA" id="ARBA00022741"/>
    </source>
</evidence>
<name>A0A2K9NEM0_9PROT</name>
<protein>
    <submittedName>
        <fullName evidence="6">Peptide ABC transporter ATP-binding protein</fullName>
    </submittedName>
</protein>
<evidence type="ECO:0000256" key="3">
    <source>
        <dbReference type="ARBA" id="ARBA00022448"/>
    </source>
</evidence>
<dbReference type="CDD" id="cd03257">
    <property type="entry name" value="ABC_NikE_OppD_transporters"/>
    <property type="match status" value="2"/>
</dbReference>
<dbReference type="Pfam" id="PF08352">
    <property type="entry name" value="oligo_HPY"/>
    <property type="match status" value="2"/>
</dbReference>
<dbReference type="InterPro" id="IPR027417">
    <property type="entry name" value="P-loop_NTPase"/>
</dbReference>
<keyword evidence="4" id="KW-0547">Nucleotide-binding</keyword>